<dbReference type="Proteomes" id="UP001066276">
    <property type="component" value="Chromosome 5"/>
</dbReference>
<organism evidence="2 3">
    <name type="scientific">Pleurodeles waltl</name>
    <name type="common">Iberian ribbed newt</name>
    <dbReference type="NCBI Taxonomy" id="8319"/>
    <lineage>
        <taxon>Eukaryota</taxon>
        <taxon>Metazoa</taxon>
        <taxon>Chordata</taxon>
        <taxon>Craniata</taxon>
        <taxon>Vertebrata</taxon>
        <taxon>Euteleostomi</taxon>
        <taxon>Amphibia</taxon>
        <taxon>Batrachia</taxon>
        <taxon>Caudata</taxon>
        <taxon>Salamandroidea</taxon>
        <taxon>Salamandridae</taxon>
        <taxon>Pleurodelinae</taxon>
        <taxon>Pleurodeles</taxon>
    </lineage>
</organism>
<dbReference type="EMBL" id="JANPWB010000009">
    <property type="protein sequence ID" value="KAJ1153304.1"/>
    <property type="molecule type" value="Genomic_DNA"/>
</dbReference>
<gene>
    <name evidence="2" type="ORF">NDU88_006065</name>
</gene>
<sequence>MRPRPPARTGSWGVMGGAMPSWRCLRARPRSLGNVVPSSVRRTYPSSSASDVGIDPPEDSPVGTSGESSEIEEDYCSL</sequence>
<evidence type="ECO:0000313" key="3">
    <source>
        <dbReference type="Proteomes" id="UP001066276"/>
    </source>
</evidence>
<proteinExistence type="predicted"/>
<evidence type="ECO:0008006" key="4">
    <source>
        <dbReference type="Google" id="ProtNLM"/>
    </source>
</evidence>
<accession>A0AAV7RQ65</accession>
<evidence type="ECO:0000313" key="2">
    <source>
        <dbReference type="EMBL" id="KAJ1153304.1"/>
    </source>
</evidence>
<comment type="caution">
    <text evidence="2">The sequence shown here is derived from an EMBL/GenBank/DDBJ whole genome shotgun (WGS) entry which is preliminary data.</text>
</comment>
<feature type="compositionally biased region" description="Acidic residues" evidence="1">
    <location>
        <begin position="69"/>
        <end position="78"/>
    </location>
</feature>
<dbReference type="AlphaFoldDB" id="A0AAV7RQ65"/>
<protein>
    <recommendedName>
        <fullName evidence="4">Secreted protein</fullName>
    </recommendedName>
</protein>
<feature type="region of interest" description="Disordered" evidence="1">
    <location>
        <begin position="36"/>
        <end position="78"/>
    </location>
</feature>
<keyword evidence="3" id="KW-1185">Reference proteome</keyword>
<evidence type="ECO:0000256" key="1">
    <source>
        <dbReference type="SAM" id="MobiDB-lite"/>
    </source>
</evidence>
<feature type="compositionally biased region" description="Polar residues" evidence="1">
    <location>
        <begin position="36"/>
        <end position="50"/>
    </location>
</feature>
<reference evidence="2" key="1">
    <citation type="journal article" date="2022" name="bioRxiv">
        <title>Sequencing and chromosome-scale assembly of the giantPleurodeles waltlgenome.</title>
        <authorList>
            <person name="Brown T."/>
            <person name="Elewa A."/>
            <person name="Iarovenko S."/>
            <person name="Subramanian E."/>
            <person name="Araus A.J."/>
            <person name="Petzold A."/>
            <person name="Susuki M."/>
            <person name="Suzuki K.-i.T."/>
            <person name="Hayashi T."/>
            <person name="Toyoda A."/>
            <person name="Oliveira C."/>
            <person name="Osipova E."/>
            <person name="Leigh N.D."/>
            <person name="Simon A."/>
            <person name="Yun M.H."/>
        </authorList>
    </citation>
    <scope>NUCLEOTIDE SEQUENCE</scope>
    <source>
        <strain evidence="2">20211129_DDA</strain>
        <tissue evidence="2">Liver</tissue>
    </source>
</reference>
<name>A0AAV7RQ65_PLEWA</name>